<feature type="coiled-coil region" evidence="3">
    <location>
        <begin position="2"/>
        <end position="32"/>
    </location>
</feature>
<dbReference type="PANTHER" id="PTHR31003:SF16">
    <property type="entry name" value="TRANSCRIPTION FACTOR HHO2"/>
    <property type="match status" value="1"/>
</dbReference>
<dbReference type="Pfam" id="PF26575">
    <property type="entry name" value="HHO5_N"/>
    <property type="match status" value="1"/>
</dbReference>
<feature type="region of interest" description="Disordered" evidence="4">
    <location>
        <begin position="42"/>
        <end position="229"/>
    </location>
</feature>
<dbReference type="GO" id="GO:0003677">
    <property type="term" value="F:DNA binding"/>
    <property type="evidence" value="ECO:0007669"/>
    <property type="project" value="UniProtKB-KW"/>
</dbReference>
<keyword evidence="7" id="KW-1185">Reference proteome</keyword>
<gene>
    <name evidence="6" type="ORF">Cgig2_025151</name>
</gene>
<feature type="compositionally biased region" description="Basic and acidic residues" evidence="4">
    <location>
        <begin position="94"/>
        <end position="104"/>
    </location>
</feature>
<dbReference type="GO" id="GO:0005634">
    <property type="term" value="C:nucleus"/>
    <property type="evidence" value="ECO:0007669"/>
    <property type="project" value="UniProtKB-SubCell"/>
</dbReference>
<evidence type="ECO:0000313" key="7">
    <source>
        <dbReference type="Proteomes" id="UP001153076"/>
    </source>
</evidence>
<evidence type="ECO:0000259" key="5">
    <source>
        <dbReference type="Pfam" id="PF26575"/>
    </source>
</evidence>
<protein>
    <recommendedName>
        <fullName evidence="5">HHO5-like N-terminal domain-containing protein</fullName>
    </recommendedName>
</protein>
<feature type="compositionally biased region" description="Basic residues" evidence="4">
    <location>
        <begin position="143"/>
        <end position="156"/>
    </location>
</feature>
<dbReference type="InterPro" id="IPR044787">
    <property type="entry name" value="HHO5-like"/>
</dbReference>
<name>A0A9Q1QN03_9CARY</name>
<sequence>MVADFRDNMQKCQEYMQALEEERRKIQVFQRELPLCLELVTQEQTTSSDGPVLEEFIPLKRSHSPDDDDDEHQEHESNKEHTNIPQDSNENDENSDKLGKKSDWLRSVQLWNQTPDPPITHEEHQPKRVSVVEVKKSGEISVAHKKTNSKHAHHHYTTTSIRGGWRHMGPSSYPGVCSRGSRRRNSHSGSLHHRLYARGSSGGPTTPVAASKEGQAAIEPIAVRRKRKP</sequence>
<dbReference type="OrthoDB" id="1908613at2759"/>
<evidence type="ECO:0000256" key="2">
    <source>
        <dbReference type="ARBA" id="ARBA00023125"/>
    </source>
</evidence>
<feature type="compositionally biased region" description="Basic residues" evidence="4">
    <location>
        <begin position="180"/>
        <end position="196"/>
    </location>
</feature>
<dbReference type="AlphaFoldDB" id="A0A9Q1QN03"/>
<keyword evidence="2" id="KW-0238">DNA-binding</keyword>
<dbReference type="EMBL" id="JAKOGI010000031">
    <property type="protein sequence ID" value="KAJ8448227.1"/>
    <property type="molecule type" value="Genomic_DNA"/>
</dbReference>
<dbReference type="GO" id="GO:0003700">
    <property type="term" value="F:DNA-binding transcription factor activity"/>
    <property type="evidence" value="ECO:0007669"/>
    <property type="project" value="InterPro"/>
</dbReference>
<feature type="domain" description="HHO5-like N-terminal" evidence="5">
    <location>
        <begin position="3"/>
        <end position="42"/>
    </location>
</feature>
<feature type="compositionally biased region" description="Basic and acidic residues" evidence="4">
    <location>
        <begin position="72"/>
        <end position="82"/>
    </location>
</feature>
<evidence type="ECO:0000313" key="6">
    <source>
        <dbReference type="EMBL" id="KAJ8448227.1"/>
    </source>
</evidence>
<proteinExistence type="predicted"/>
<evidence type="ECO:0000256" key="3">
    <source>
        <dbReference type="SAM" id="Coils"/>
    </source>
</evidence>
<keyword evidence="3" id="KW-0175">Coiled coil</keyword>
<dbReference type="PANTHER" id="PTHR31003">
    <property type="entry name" value="MYB FAMILY TRANSCRIPTION FACTOR"/>
    <property type="match status" value="1"/>
</dbReference>
<evidence type="ECO:0000256" key="4">
    <source>
        <dbReference type="SAM" id="MobiDB-lite"/>
    </source>
</evidence>
<reference evidence="6" key="1">
    <citation type="submission" date="2022-04" db="EMBL/GenBank/DDBJ databases">
        <title>Carnegiea gigantea Genome sequencing and assembly v2.</title>
        <authorList>
            <person name="Copetti D."/>
            <person name="Sanderson M.J."/>
            <person name="Burquez A."/>
            <person name="Wojciechowski M.F."/>
        </authorList>
    </citation>
    <scope>NUCLEOTIDE SEQUENCE</scope>
    <source>
        <strain evidence="6">SGP5-SGP5p</strain>
        <tissue evidence="6">Aerial part</tissue>
    </source>
</reference>
<dbReference type="InterPro" id="IPR058673">
    <property type="entry name" value="HHO5-like_N"/>
</dbReference>
<comment type="subcellular location">
    <subcellularLocation>
        <location evidence="1">Nucleus</location>
    </subcellularLocation>
</comment>
<organism evidence="6 7">
    <name type="scientific">Carnegiea gigantea</name>
    <dbReference type="NCBI Taxonomy" id="171969"/>
    <lineage>
        <taxon>Eukaryota</taxon>
        <taxon>Viridiplantae</taxon>
        <taxon>Streptophyta</taxon>
        <taxon>Embryophyta</taxon>
        <taxon>Tracheophyta</taxon>
        <taxon>Spermatophyta</taxon>
        <taxon>Magnoliopsida</taxon>
        <taxon>eudicotyledons</taxon>
        <taxon>Gunneridae</taxon>
        <taxon>Pentapetalae</taxon>
        <taxon>Caryophyllales</taxon>
        <taxon>Cactineae</taxon>
        <taxon>Cactaceae</taxon>
        <taxon>Cactoideae</taxon>
        <taxon>Echinocereeae</taxon>
        <taxon>Carnegiea</taxon>
    </lineage>
</organism>
<evidence type="ECO:0000256" key="1">
    <source>
        <dbReference type="ARBA" id="ARBA00004123"/>
    </source>
</evidence>
<comment type="caution">
    <text evidence="6">The sequence shown here is derived from an EMBL/GenBank/DDBJ whole genome shotgun (WGS) entry which is preliminary data.</text>
</comment>
<accession>A0A9Q1QN03</accession>
<dbReference type="Proteomes" id="UP001153076">
    <property type="component" value="Unassembled WGS sequence"/>
</dbReference>